<evidence type="ECO:0000313" key="3">
    <source>
        <dbReference type="Proteomes" id="UP000733379"/>
    </source>
</evidence>
<keyword evidence="3" id="KW-1185">Reference proteome</keyword>
<proteinExistence type="predicted"/>
<dbReference type="EMBL" id="JAHKNI010000029">
    <property type="protein sequence ID" value="MBU3068083.1"/>
    <property type="molecule type" value="Genomic_DNA"/>
</dbReference>
<accession>A0ABS6BFQ0</accession>
<protein>
    <recommendedName>
        <fullName evidence="4">PPE family domain-containing protein</fullName>
    </recommendedName>
</protein>
<evidence type="ECO:0008006" key="4">
    <source>
        <dbReference type="Google" id="ProtNLM"/>
    </source>
</evidence>
<gene>
    <name evidence="2" type="ORF">KO481_42030</name>
</gene>
<feature type="region of interest" description="Disordered" evidence="1">
    <location>
        <begin position="244"/>
        <end position="263"/>
    </location>
</feature>
<sequence length="428" mass="42179">MTPVAEPLVAPLHPTVLDALHHTPAAPLAGLPAAQVLAGMGLPALPAVPAALPVLPGAPMLPPLDPAALVRPITDLFGGFGDGRLGAGGALNPQTLLQHVMQAIETATQWAGQGISLLQTMQSAGTAAATTSAISAQGTSAEISDQALQMHTTMGMAAGTVALGYAQMAAVAAKFALTAAALGPTLITPPGQAALLATALETGAEATAVTVKTKGHLAVHSANMARCGTRVKPTCKPKLSAVQTSKLATKTPTASGSGASGSQTQLPQLLSTLQGVIGPLQTAARQVGGQLAPGIPSVAISHAKMPAAAPLFGLGGFNSPATNIAASEPLTQWQQESVVTMTTAESSEFTTMPLGGVATTAEEEMLPPLVPGAGIAPGGGRGGTAATPESLVTGRHGDELVGEAPDDVAAPVIGALATAGNPDTPFSL</sequence>
<dbReference type="Proteomes" id="UP000733379">
    <property type="component" value="Unassembled WGS sequence"/>
</dbReference>
<comment type="caution">
    <text evidence="2">The sequence shown here is derived from an EMBL/GenBank/DDBJ whole genome shotgun (WGS) entry which is preliminary data.</text>
</comment>
<organism evidence="2 3">
    <name type="scientific">Nocardia albiluteola</name>
    <dbReference type="NCBI Taxonomy" id="2842303"/>
    <lineage>
        <taxon>Bacteria</taxon>
        <taxon>Bacillati</taxon>
        <taxon>Actinomycetota</taxon>
        <taxon>Actinomycetes</taxon>
        <taxon>Mycobacteriales</taxon>
        <taxon>Nocardiaceae</taxon>
        <taxon>Nocardia</taxon>
    </lineage>
</organism>
<evidence type="ECO:0000313" key="2">
    <source>
        <dbReference type="EMBL" id="MBU3068083.1"/>
    </source>
</evidence>
<feature type="compositionally biased region" description="Low complexity" evidence="1">
    <location>
        <begin position="254"/>
        <end position="263"/>
    </location>
</feature>
<name>A0ABS6BFQ0_9NOCA</name>
<reference evidence="2 3" key="1">
    <citation type="submission" date="2021-06" db="EMBL/GenBank/DDBJ databases">
        <title>Actinomycetes sequencing.</title>
        <authorList>
            <person name="Shan Q."/>
        </authorList>
    </citation>
    <scope>NUCLEOTIDE SEQUENCE [LARGE SCALE GENOMIC DNA]</scope>
    <source>
        <strain evidence="2 3">NEAU-G5</strain>
    </source>
</reference>
<dbReference type="RefSeq" id="WP_215924229.1">
    <property type="nucleotide sequence ID" value="NZ_JAHKNI010000029.1"/>
</dbReference>
<feature type="compositionally biased region" description="Polar residues" evidence="1">
    <location>
        <begin position="244"/>
        <end position="253"/>
    </location>
</feature>
<evidence type="ECO:0000256" key="1">
    <source>
        <dbReference type="SAM" id="MobiDB-lite"/>
    </source>
</evidence>